<evidence type="ECO:0000256" key="1">
    <source>
        <dbReference type="SAM" id="Coils"/>
    </source>
</evidence>
<feature type="compositionally biased region" description="Basic and acidic residues" evidence="2">
    <location>
        <begin position="16"/>
        <end position="35"/>
    </location>
</feature>
<evidence type="ECO:0000313" key="3">
    <source>
        <dbReference type="EMBL" id="OMJ72676.1"/>
    </source>
</evidence>
<feature type="region of interest" description="Disordered" evidence="2">
    <location>
        <begin position="1"/>
        <end position="94"/>
    </location>
</feature>
<sequence length="182" mass="21080">MRKNRVKISQSKPKKATSEQRTDLKALTMPKERLNSSESLSMSDIPEEPSFKLPRKSHNPIENEEVEDKSASSEQVTEKSVPKPDNLFETSRSDFELTPRQIIAEYSEIDGSQPKDLINQIKELQQEISEMNERILYTEEEMKTKEVEAEELKELLIKLRENQIMIIETSDKQSNCKACSIY</sequence>
<keyword evidence="4" id="KW-1185">Reference proteome</keyword>
<reference evidence="3 4" key="1">
    <citation type="submission" date="2016-11" db="EMBL/GenBank/DDBJ databases">
        <title>The macronuclear genome of Stentor coeruleus: a giant cell with tiny introns.</title>
        <authorList>
            <person name="Slabodnick M."/>
            <person name="Ruby J.G."/>
            <person name="Reiff S.B."/>
            <person name="Swart E.C."/>
            <person name="Gosai S."/>
            <person name="Prabakaran S."/>
            <person name="Witkowska E."/>
            <person name="Larue G.E."/>
            <person name="Fisher S."/>
            <person name="Freeman R.M."/>
            <person name="Gunawardena J."/>
            <person name="Chu W."/>
            <person name="Stover N.A."/>
            <person name="Gregory B.D."/>
            <person name="Nowacki M."/>
            <person name="Derisi J."/>
            <person name="Roy S.W."/>
            <person name="Marshall W.F."/>
            <person name="Sood P."/>
        </authorList>
    </citation>
    <scope>NUCLEOTIDE SEQUENCE [LARGE SCALE GENOMIC DNA]</scope>
    <source>
        <strain evidence="3">WM001</strain>
    </source>
</reference>
<protein>
    <submittedName>
        <fullName evidence="3">Uncharacterized protein</fullName>
    </submittedName>
</protein>
<dbReference type="AlphaFoldDB" id="A0A1R2B7F1"/>
<proteinExistence type="predicted"/>
<evidence type="ECO:0000256" key="2">
    <source>
        <dbReference type="SAM" id="MobiDB-lite"/>
    </source>
</evidence>
<comment type="caution">
    <text evidence="3">The sequence shown here is derived from an EMBL/GenBank/DDBJ whole genome shotgun (WGS) entry which is preliminary data.</text>
</comment>
<evidence type="ECO:0000313" key="4">
    <source>
        <dbReference type="Proteomes" id="UP000187209"/>
    </source>
</evidence>
<name>A0A1R2B7F1_9CILI</name>
<feature type="coiled-coil region" evidence="1">
    <location>
        <begin position="114"/>
        <end position="162"/>
    </location>
</feature>
<accession>A0A1R2B7F1</accession>
<dbReference type="Proteomes" id="UP000187209">
    <property type="component" value="Unassembled WGS sequence"/>
</dbReference>
<gene>
    <name evidence="3" type="ORF">SteCoe_28809</name>
</gene>
<keyword evidence="1" id="KW-0175">Coiled coil</keyword>
<organism evidence="3 4">
    <name type="scientific">Stentor coeruleus</name>
    <dbReference type="NCBI Taxonomy" id="5963"/>
    <lineage>
        <taxon>Eukaryota</taxon>
        <taxon>Sar</taxon>
        <taxon>Alveolata</taxon>
        <taxon>Ciliophora</taxon>
        <taxon>Postciliodesmatophora</taxon>
        <taxon>Heterotrichea</taxon>
        <taxon>Heterotrichida</taxon>
        <taxon>Stentoridae</taxon>
        <taxon>Stentor</taxon>
    </lineage>
</organism>
<dbReference type="EMBL" id="MPUH01000881">
    <property type="protein sequence ID" value="OMJ72676.1"/>
    <property type="molecule type" value="Genomic_DNA"/>
</dbReference>
<feature type="compositionally biased region" description="Basic and acidic residues" evidence="2">
    <location>
        <begin position="68"/>
        <end position="82"/>
    </location>
</feature>